<keyword evidence="2" id="KW-1185">Reference proteome</keyword>
<evidence type="ECO:0000313" key="2">
    <source>
        <dbReference type="Proteomes" id="UP000761534"/>
    </source>
</evidence>
<gene>
    <name evidence="1" type="ORF">TRICI_002498</name>
</gene>
<evidence type="ECO:0000313" key="1">
    <source>
        <dbReference type="EMBL" id="KAA8915349.1"/>
    </source>
</evidence>
<sequence length="210" mass="23970">KKKKFISVVSVPYKNPCIDGRTCCISPSRRNVSVGSSVGNPPEASTEHNTAIQTCQTKLKEIKNEVIQEWQTTFDGQSTGRRFREVVKRTRCTIDVKKVKLYGIMMSFPRSVVSTLVQYRSGHTLVGSWFRMCRISEEEVYSYKCNCGDNETIHHIIIDCPIRRHLRQGLRAIPDIMDLSVLFRIKGRGGIHSEHARTYQIQIKNGEKPA</sequence>
<dbReference type="Proteomes" id="UP000761534">
    <property type="component" value="Unassembled WGS sequence"/>
</dbReference>
<accession>A0A642V6K6</accession>
<dbReference type="OrthoDB" id="4307211at2759"/>
<feature type="non-terminal residue" evidence="1">
    <location>
        <position position="1"/>
    </location>
</feature>
<dbReference type="VEuPathDB" id="FungiDB:TRICI_002498"/>
<proteinExistence type="predicted"/>
<comment type="caution">
    <text evidence="1">The sequence shown here is derived from an EMBL/GenBank/DDBJ whole genome shotgun (WGS) entry which is preliminary data.</text>
</comment>
<dbReference type="AlphaFoldDB" id="A0A642V6K6"/>
<protein>
    <submittedName>
        <fullName evidence="1">Uncharacterized protein</fullName>
    </submittedName>
</protein>
<organism evidence="1 2">
    <name type="scientific">Trichomonascus ciferrii</name>
    <dbReference type="NCBI Taxonomy" id="44093"/>
    <lineage>
        <taxon>Eukaryota</taxon>
        <taxon>Fungi</taxon>
        <taxon>Dikarya</taxon>
        <taxon>Ascomycota</taxon>
        <taxon>Saccharomycotina</taxon>
        <taxon>Dipodascomycetes</taxon>
        <taxon>Dipodascales</taxon>
        <taxon>Trichomonascaceae</taxon>
        <taxon>Trichomonascus</taxon>
        <taxon>Trichomonascus ciferrii complex</taxon>
    </lineage>
</organism>
<dbReference type="EMBL" id="SWFS01000171">
    <property type="protein sequence ID" value="KAA8915349.1"/>
    <property type="molecule type" value="Genomic_DNA"/>
</dbReference>
<reference evidence="1" key="1">
    <citation type="journal article" date="2019" name="G3 (Bethesda)">
        <title>Genome Assemblies of Two Rare Opportunistic Yeast Pathogens: Diutina rugosa (syn. Candida rugosa) and Trichomonascus ciferrii (syn. Candida ciferrii).</title>
        <authorList>
            <person name="Mixao V."/>
            <person name="Saus E."/>
            <person name="Hansen A.P."/>
            <person name="Lass-Florl C."/>
            <person name="Gabaldon T."/>
        </authorList>
    </citation>
    <scope>NUCLEOTIDE SEQUENCE</scope>
    <source>
        <strain evidence="1">CBS 4856</strain>
    </source>
</reference>
<name>A0A642V6K6_9ASCO</name>